<dbReference type="FunFam" id="4.10.400.10:FF:000034">
    <property type="entry name" value="Low-density lipoprotein receptor-related protein 2"/>
    <property type="match status" value="1"/>
</dbReference>
<keyword evidence="9" id="KW-0472">Membrane</keyword>
<dbReference type="SMART" id="SM00179">
    <property type="entry name" value="EGF_CA"/>
    <property type="match status" value="6"/>
</dbReference>
<feature type="disulfide bond" evidence="14">
    <location>
        <begin position="402"/>
        <end position="414"/>
    </location>
</feature>
<keyword evidence="4" id="KW-0254">Endocytosis</keyword>
<feature type="repeat" description="LDL-receptor class B" evidence="15">
    <location>
        <begin position="1314"/>
        <end position="1356"/>
    </location>
</feature>
<evidence type="ECO:0000313" key="20">
    <source>
        <dbReference type="Proteomes" id="UP000735302"/>
    </source>
</evidence>
<feature type="disulfide bond" evidence="14">
    <location>
        <begin position="2056"/>
        <end position="2074"/>
    </location>
</feature>
<keyword evidence="7" id="KW-0677">Repeat</keyword>
<feature type="domain" description="CTCHY-type" evidence="18">
    <location>
        <begin position="287"/>
        <end position="354"/>
    </location>
</feature>
<dbReference type="Proteomes" id="UP000735302">
    <property type="component" value="Unassembled WGS sequence"/>
</dbReference>
<dbReference type="PROSITE" id="PS50026">
    <property type="entry name" value="EGF_3"/>
    <property type="match status" value="4"/>
</dbReference>
<feature type="disulfide bond" evidence="13">
    <location>
        <begin position="2344"/>
        <end position="2354"/>
    </location>
</feature>
<feature type="disulfide bond" evidence="13">
    <location>
        <begin position="3682"/>
        <end position="3691"/>
    </location>
</feature>
<dbReference type="PROSITE" id="PS01209">
    <property type="entry name" value="LDLRA_1"/>
    <property type="match status" value="12"/>
</dbReference>
<dbReference type="EMBL" id="BLXT01005203">
    <property type="protein sequence ID" value="GFO20808.1"/>
    <property type="molecule type" value="Genomic_DNA"/>
</dbReference>
<comment type="caution">
    <text evidence="19">The sequence shown here is derived from an EMBL/GenBank/DDBJ whole genome shotgun (WGS) entry which is preliminary data.</text>
</comment>
<feature type="disulfide bond" evidence="14">
    <location>
        <begin position="252"/>
        <end position="267"/>
    </location>
</feature>
<dbReference type="PANTHER" id="PTHR22722">
    <property type="entry name" value="LOW-DENSITY LIPOPROTEIN RECEPTOR-RELATED PROTEIN 2-RELATED"/>
    <property type="match status" value="1"/>
</dbReference>
<dbReference type="PROSITE" id="PS00010">
    <property type="entry name" value="ASX_HYDROXYL"/>
    <property type="match status" value="1"/>
</dbReference>
<feature type="repeat" description="LDL-receptor class B" evidence="15">
    <location>
        <begin position="1740"/>
        <end position="1782"/>
    </location>
</feature>
<feature type="disulfide bond" evidence="14">
    <location>
        <begin position="1977"/>
        <end position="1992"/>
    </location>
</feature>
<dbReference type="PROSITE" id="PS00022">
    <property type="entry name" value="EGF_1"/>
    <property type="match status" value="2"/>
</dbReference>
<evidence type="ECO:0000256" key="4">
    <source>
        <dbReference type="ARBA" id="ARBA00022583"/>
    </source>
</evidence>
<evidence type="ECO:0000313" key="19">
    <source>
        <dbReference type="EMBL" id="GFO20808.1"/>
    </source>
</evidence>
<evidence type="ECO:0000256" key="5">
    <source>
        <dbReference type="ARBA" id="ARBA00022692"/>
    </source>
</evidence>
<gene>
    <name evidence="19" type="ORF">PoB_004731300</name>
</gene>
<dbReference type="Pfam" id="PF00058">
    <property type="entry name" value="Ldl_recept_b"/>
    <property type="match status" value="8"/>
</dbReference>
<proteinExistence type="predicted"/>
<feature type="repeat" description="LDL-receptor class B" evidence="15">
    <location>
        <begin position="692"/>
        <end position="734"/>
    </location>
</feature>
<keyword evidence="16" id="KW-0862">Zinc</keyword>
<organism evidence="19 20">
    <name type="scientific">Plakobranchus ocellatus</name>
    <dbReference type="NCBI Taxonomy" id="259542"/>
    <lineage>
        <taxon>Eukaryota</taxon>
        <taxon>Metazoa</taxon>
        <taxon>Spiralia</taxon>
        <taxon>Lophotrochozoa</taxon>
        <taxon>Mollusca</taxon>
        <taxon>Gastropoda</taxon>
        <taxon>Heterobranchia</taxon>
        <taxon>Euthyneura</taxon>
        <taxon>Panpulmonata</taxon>
        <taxon>Sacoglossa</taxon>
        <taxon>Placobranchoidea</taxon>
        <taxon>Plakobranchidae</taxon>
        <taxon>Plakobranchus</taxon>
    </lineage>
</organism>
<dbReference type="SMART" id="SM00181">
    <property type="entry name" value="EGF"/>
    <property type="match status" value="19"/>
</dbReference>
<dbReference type="Gene3D" id="4.10.400.10">
    <property type="entry name" value="Low-density Lipoprotein Receptor"/>
    <property type="match status" value="29"/>
</dbReference>
<dbReference type="SUPFAM" id="SSF63825">
    <property type="entry name" value="YWTD domain"/>
    <property type="match status" value="6"/>
</dbReference>
<dbReference type="PRINTS" id="PR00261">
    <property type="entry name" value="LDLRECEPTOR"/>
</dbReference>
<feature type="disulfide bond" evidence="14">
    <location>
        <begin position="2170"/>
        <end position="2182"/>
    </location>
</feature>
<feature type="disulfide bond" evidence="14">
    <location>
        <begin position="2854"/>
        <end position="2872"/>
    </location>
</feature>
<evidence type="ECO:0000256" key="12">
    <source>
        <dbReference type="ARBA" id="ARBA00023180"/>
    </source>
</evidence>
<reference evidence="19 20" key="1">
    <citation type="journal article" date="2021" name="Elife">
        <title>Chloroplast acquisition without the gene transfer in kleptoplastic sea slugs, Plakobranchus ocellatus.</title>
        <authorList>
            <person name="Maeda T."/>
            <person name="Takahashi S."/>
            <person name="Yoshida T."/>
            <person name="Shimamura S."/>
            <person name="Takaki Y."/>
            <person name="Nagai Y."/>
            <person name="Toyoda A."/>
            <person name="Suzuki Y."/>
            <person name="Arimoto A."/>
            <person name="Ishii H."/>
            <person name="Satoh N."/>
            <person name="Nishiyama T."/>
            <person name="Hasebe M."/>
            <person name="Maruyama T."/>
            <person name="Minagawa J."/>
            <person name="Obokata J."/>
            <person name="Shigenobu S."/>
        </authorList>
    </citation>
    <scope>NUCLEOTIDE SEQUENCE [LARGE SCALE GENOMIC DNA]</scope>
</reference>
<dbReference type="PROSITE" id="PS51120">
    <property type="entry name" value="LDLRB"/>
    <property type="match status" value="12"/>
</dbReference>
<feature type="disulfide bond" evidence="14">
    <location>
        <begin position="240"/>
        <end position="258"/>
    </location>
</feature>
<dbReference type="CDD" id="cd00054">
    <property type="entry name" value="EGF_CA"/>
    <property type="match status" value="1"/>
</dbReference>
<sequence>MDGSLYGSLATENVRWPNGLALLPTTNSSNKLGTLYWTDAFYDTLESLNTNGFGRKKLQQFKSRHHPYGVAAVPDTLEADLYVPPESVRIVWAESIDGRLQQIKAPFNEVVTLRTISAPIFDVKFCSVNLQFQIENHPCSTNNGGCSDFCMLTRDQDYVCKCANGRVSTDGGKTCTGKPSKPPCLEESDFQCSDGQCIDAVLVCDGSRDCADGSDEITDRKHPGHSCKKPSCADKGMYECKNGLCIYSQFVCDGEADCEGKEDEENCQQWTCKDDHRQCPSTRQCIPSSWFCDGQRDCAGGEDEDPQHCCPNGRCNTGGCDIGQFMCKKDGQCISYDFRCDNEYDCSDKSDEMNCKTHCDPMSEFKCHSTDQCVPRVYVCDGLPNCHDGSDEKGCKKSAITCRRDEMVCPEGICLKLQFKCDGIKDCLKGEDEKDCPKNTTKSCHWSQFRCDDGMQCIPATWQCDEDFDCRDKSDEKHCAEKCQYPNFACLAHQSMCLPPEKLCNHISDCPDQSDEGRACELDMCLNNNCEKICHISPYGFRCSCPPNQRIRSDNRTCEDIDICETWGTCSQHCSSTADGHRCYCSPGYELRADGYSCKPSDPEPVYLLVANGQDISRFDLKNGNRTRLVEGLQNTVGIDFHFRKNLVFWSDLIDHKIYRGHMSGNVLSSRESVVEFGLAKTEGLAVDWITEHVYWVDSNLDQIEVAKFDGSHRTTLVAGNIASPRALTLDPREGSLFWADWHGVYPRIETCSMAGEDDSRKVVYDIRNHKAGGWPNGLTTDLQEYRLYWIDARSDTIHSITYEGKDHKLIIKDHHTLDHPFSLTVFEHYVYWTDWTNNILARANKFNGSHVEVLHKSNYRLYDLQIFHSKRQPQMKNPCEGHQCSHLCLIGKGLKPVCRCSHRFRLQEDMKTCLEDKSFLLFTKQDEIRGVYLDNANYNVIPSIIVENATSIDYDDLEERLYWTDTLKNVITSAHLNGTGVTTVIDSGLSNPSAFAIDWISRNMYFSSYTDKEASISVAKLDGAYRKEIYNRAKAKPNSIAIHPSLGLMYWSDLDGQQHKIWSAKMDGTNPVIFVQGQMVKEPASLTLDLESNRLYWVNRKDGAVYYCDAVSPCRPQRYSGAPSSESPISMTIYQSSETSKNKVFLFYSNESNIIKYSNGEVMKIRNNTPNVYDLRVYDPHSRKGRTNRCSTNKGGCEQLCLPSGEDAVCACTLGYETKDGHTCKGIDRFLLYAQASMIHGVTLDGKTLALAPISQISHATSIDYHAEHGHIYWIDAGRRKISRIKRDLSDQETVVSQGLSGAESLAVDWIGGNIYWTDQDHNTIEVSKLDGSLRYVVLYKDLWRPSSIVVSPGEGYLYFATGGMTPKIIRARLDGSERVDFVIATKEHHMISPFGLALDGLTGDLYWCDKVLGSIDRVSPKGERFTLLQHGLVDCTGLAVYGENVYWADKSTRDGSIQFMSKTSKDENPQVLMSKISQLKDLTVFDAHYQSGTNLCQFENGGCQELCFFIGEGRVSCACSHGKLMKDGKTCGAHDAFLLYSEVTTLKSLSLYDNKDPNAPRQPIQDPDHMEKVIGLAVDRASERIYFSDIQQGNIQSVGFDGKDFKMVLPNSAHVESLAFDPVHGHLYYTCYSSRNISRVIFTGQSTVTSDPVSEVVVQLGHLDYPRHLVLDPCMRRIFWTNWSDRNPSVQTATYDVAAAAPGTKGQSSSASIKFSMESIITEKIKTPNGLAIDHKTQKLFWSDASLDKIERCDFDGSNRVVILSQLPEHPFGMAVYGNFLYWTDWTHRAVLRINKWDGSGLTSVRKNIARQPMSIVAVAEDADDCTLNPCYNNMFGCAEICLVGKDGQAYCQCGIKKKLLQDGKRCVFSHVQCRNEDFVCEDSRLCIPFNQTCDGVQDCLDSSDESIQYCTNRKCPPGLFQCLHSDGTQACLAESKVCNGQTDCSDGSDEAGCPCADNEFRCSNGKCILNDFRCDYESHCDDHSDEMNCNKTCDDLDFKGLDHKDLIPCNTTSLCIYPSWICDGSNDCLDNNDEVNCENIVDNSTCPSGTFHCDEDKCIRFSWKCDGHNDCEDGTDEISCDEECGEGNFKCNGICLPESWECDGYIDCPDRSDEGEHCGNQNCTEKQFKCPGGRCIPKEWQCDGDSDCDFGEDERADNIAKCTPVACLPEQFSCLNRRCIRADFYCNGDDDCGDESDEPSTCQYRECLSGSEFKCHKGNKCIPQSMVCDGHIDCQDESDETNCLAVHGCHNPTHFQCDNGICLESESLLCNGQDDCGDRSDEPSICGIDECSLPRSVCSQVCVDKKIGYQCECHQGYQMKVVNSSDKEALPKRKCVDVDECTVSLPCSHTCINVIGSFKCSCPEGYRMSGNSRVCEVADDFEPQILVSNRLYLRLIGTRIKDVNVVLKDVGNAVAVDYDWRDQMVYWSEISETQAAIKRMPFNFEENLAYNSPRLSTTTDKNAEPSKPIQTLHANMLGNPDGIAVDWVGRNLYWCDKSKDTIEVSRLNGQYRRVLLKEGLEEPRAIEVFPQKGLLFYTDWGDKSHIGRMGMDGTGLMHIVNENIVWPNALTIDYVTEKLFWGDSHLDYIAMADLNGENVRVIIGDKKETPHVFAITTFEGFLYWTDWERSSVMFSSKFSGTNITKKAGMVHRPMDIHIVHPLRQLPVKDKRGLSPCDHISCSHLCLLRPAKSGQEVEAVCSCPENHYLASDGQTCVSNCTSSQFQCASGSKCIPFWWQCDGNEDCEDGSDETHNCGVYYCPLPGMFQCENANSSYQCFLPSHICDGVRHCMDGSDERNCETYTCMDSFMKCRKDNKCIPYIQKCDGNDDCSDGEDEQCPTKPCDPVREFRCNNSRCISYYWRCDKDDDCHDGSDEPDDCLNTTCRDGHFKCVSTGRCIPNKWKCDGDTDCGKDDNTDEDNEECHSQTCDPNYFRCNNGHCIPDRWRCDHHDDCRDASDERNCSTRQCVEGEFRCTNGKCIPDALVCNSVYDCIDWSDEKQCDPNCNLETQFQCKNIPSCIPKKWRCDSDTDCMDGTDEWECDRECEANEFRCNNSVCQPSQWWCDGQDDCGDNSDEDPATCALFQCPPGKFRCQEHKCIWNSMVCNRVRDCQGGEDEDVQMCGIVNNCHHPNFLCKSRTQCVKPDHVCNGHNECYDGSDEDTNICDKLNTTMDNGCNYFNGGCQHMCDDTKFGPLCSCHKYFVLNADGLTCSLENPCQHYSTCSQDCHFDRKAMKVNCTCGKGYMLATADGGGRISCVPAGAEPVLLMPESNNVISQTQVLHGDVDHYDMFENNPSATGHIVAIDADINTGDMFFINHTGTDYHLIKQSLDKSLLTNSPRIKRAAGTGELKTLHLQDAPLFAMAGLAVDWVGQRVYLSDATSRVIRVYNYQARRGKIVVRNIVGVPQMIAVDPIAGYIFWSSTGPTPRIERSDLDGSNRLVVASTGLSWPTGLAVDMTRGWLYWADTKKHTIEVAKYNGSFHELVYSFAPAGPSPDSPFSLDPPFALDLLGDHLYVLTHNWHRILKLSKLGDDIVVSHTQGQRDASPLFLAFARYARDIVILQQNKQVKVKSNCTLGVCHPTQMCFNKPNTEVGYVCMCPDGARLLDGKCDYVQPPSCEGFCLNGGACNMSRGLPKCSCPANFLGERCEIPTCTSDYCQNNGTCWHPVDQGQYKIACRCQVGYSGPRCETVEPVDSWCPRWCKNHGECVRESSGYITCKCKFGFTGKDCSECLDLKCANDGICMKDSNGQSVCKCPAGMGLDPRTNCRTLLQCKYLCHSGSKSIPDGCDCRCPPSYLESQCTTCAGFCKHGACSMVSGEPVCDCGDFYSGPKCETCKCEPTGMCVKRKTDEVVCSCGQETFGKFCEYSCADTCGQHGHCSRCTLNFTSHAGACVPGYCFLPPWLHILLTYAFYNFHLHQACPAGFSSFFLPSFYNLHQACPHGCTSFLLMPSITFTFTKPALLASHPSSFHPSITFTFTKSALLASYPSYFHPSITFIFTKPAPLAPHPSYFHPSITFTFTKPALLASQPSYFSPSPSLPCWLLIPLTYIFYNLHLHQACPTDFSSFLLTSSTTFTITKPALLASHPSYLHLLQPSPSPSLPCWPYTSYFHPSITFTFTKSALLASYPSYFQPSITFIFTKPAPLASHPSYFHPSITFTFIKPALLASQPSYFCPSITFIFTKPAPLASHPSYFHPSITFTFTNPALLASQPSYFCSL</sequence>
<feature type="disulfide bond" evidence="14">
    <location>
        <begin position="3029"/>
        <end position="3044"/>
    </location>
</feature>
<feature type="disulfide bond" evidence="13">
    <location>
        <begin position="3621"/>
        <end position="3631"/>
    </location>
</feature>
<dbReference type="FunFam" id="2.10.25.10:FF:000009">
    <property type="entry name" value="Low-density lipoprotein receptor isoform 1"/>
    <property type="match status" value="2"/>
</dbReference>
<protein>
    <submittedName>
        <fullName evidence="19">Low-density lipoprotein receptor-related protein 1</fullName>
    </submittedName>
</protein>
<feature type="disulfide bond" evidence="14">
    <location>
        <begin position="421"/>
        <end position="436"/>
    </location>
</feature>
<feature type="disulfide bond" evidence="14">
    <location>
        <begin position="1965"/>
        <end position="1983"/>
    </location>
</feature>
<feature type="disulfide bond" evidence="14">
    <location>
        <begin position="2133"/>
        <end position="2151"/>
    </location>
</feature>
<dbReference type="SMART" id="SM00192">
    <property type="entry name" value="LDLa"/>
    <property type="match status" value="29"/>
</dbReference>
<feature type="disulfide bond" evidence="14">
    <location>
        <begin position="340"/>
        <end position="355"/>
    </location>
</feature>
<feature type="disulfide bond" evidence="14">
    <location>
        <begin position="3096"/>
        <end position="3114"/>
    </location>
</feature>
<dbReference type="InterPro" id="IPR002172">
    <property type="entry name" value="LDrepeatLR_classA_rpt"/>
</dbReference>
<feature type="disulfide bond" evidence="14">
    <location>
        <begin position="3055"/>
        <end position="3073"/>
    </location>
</feature>
<feature type="disulfide bond" evidence="14">
    <location>
        <begin position="3048"/>
        <end position="3060"/>
    </location>
</feature>
<dbReference type="PROSITE" id="PS01186">
    <property type="entry name" value="EGF_2"/>
    <property type="match status" value="2"/>
</dbReference>
<dbReference type="InterPro" id="IPR001881">
    <property type="entry name" value="EGF-like_Ca-bd_dom"/>
</dbReference>
<evidence type="ECO:0000256" key="1">
    <source>
        <dbReference type="ARBA" id="ARBA00004251"/>
    </source>
</evidence>
<dbReference type="PROSITE" id="PS01187">
    <property type="entry name" value="EGF_CA"/>
    <property type="match status" value="1"/>
</dbReference>
<dbReference type="SUPFAM" id="SSF57424">
    <property type="entry name" value="LDL receptor-like module"/>
    <property type="match status" value="27"/>
</dbReference>
<keyword evidence="3 13" id="KW-0245">EGF-like domain</keyword>
<dbReference type="CDD" id="cd00112">
    <property type="entry name" value="LDLa"/>
    <property type="match status" value="28"/>
</dbReference>
<feature type="disulfide bond" evidence="14">
    <location>
        <begin position="380"/>
        <end position="395"/>
    </location>
</feature>
<feature type="disulfide bond" evidence="14">
    <location>
        <begin position="2177"/>
        <end position="2195"/>
    </location>
</feature>
<feature type="repeat" description="LDL-receptor class B" evidence="15">
    <location>
        <begin position="960"/>
        <end position="1002"/>
    </location>
</feature>
<dbReference type="FunFam" id="2.120.10.30:FF:000241">
    <property type="entry name" value="Low-density lipoprotein receptor-related protein 6"/>
    <property type="match status" value="5"/>
</dbReference>
<dbReference type="PROSITE" id="PS50068">
    <property type="entry name" value="LDLRA_2"/>
    <property type="match status" value="29"/>
</dbReference>
<feature type="repeat" description="LDL-receptor class B" evidence="15">
    <location>
        <begin position="3419"/>
        <end position="3462"/>
    </location>
</feature>
<feature type="disulfide bond" evidence="14">
    <location>
        <begin position="1958"/>
        <end position="1970"/>
    </location>
</feature>
<keyword evidence="19" id="KW-0449">Lipoprotein</keyword>
<evidence type="ECO:0000256" key="9">
    <source>
        <dbReference type="ARBA" id="ARBA00023136"/>
    </source>
</evidence>
<feature type="domain" description="EGF-like" evidence="17">
    <location>
        <begin position="2340"/>
        <end position="2379"/>
    </location>
</feature>
<dbReference type="InterPro" id="IPR051221">
    <property type="entry name" value="LDLR-related"/>
</dbReference>
<evidence type="ECO:0000256" key="15">
    <source>
        <dbReference type="PROSITE-ProRule" id="PRU00461"/>
    </source>
</evidence>
<evidence type="ECO:0000259" key="17">
    <source>
        <dbReference type="PROSITE" id="PS50026"/>
    </source>
</evidence>
<feature type="disulfide bond" evidence="14">
    <location>
        <begin position="1941"/>
        <end position="1956"/>
    </location>
</feature>
<feature type="disulfide bond" evidence="14">
    <location>
        <begin position="2938"/>
        <end position="2956"/>
    </location>
</feature>
<keyword evidence="16" id="KW-0479">Metal-binding</keyword>
<feature type="disulfide bond" evidence="14">
    <location>
        <begin position="2025"/>
        <end position="2040"/>
    </location>
</feature>
<evidence type="ECO:0000256" key="16">
    <source>
        <dbReference type="PROSITE-ProRule" id="PRU00965"/>
    </source>
</evidence>
<dbReference type="SUPFAM" id="SSF57184">
    <property type="entry name" value="Growth factor receptor domain"/>
    <property type="match status" value="2"/>
</dbReference>
<dbReference type="InterPro" id="IPR036055">
    <property type="entry name" value="LDL_receptor-like_sf"/>
</dbReference>
<feature type="disulfide bond" evidence="14">
    <location>
        <begin position="2787"/>
        <end position="2802"/>
    </location>
</feature>
<dbReference type="GO" id="GO:0005509">
    <property type="term" value="F:calcium ion binding"/>
    <property type="evidence" value="ECO:0007669"/>
    <property type="project" value="InterPro"/>
</dbReference>
<evidence type="ECO:0000256" key="2">
    <source>
        <dbReference type="ARBA" id="ARBA00022475"/>
    </source>
</evidence>
<feature type="disulfide bond" evidence="13">
    <location>
        <begin position="3701"/>
        <end position="3711"/>
    </location>
</feature>
<dbReference type="SMART" id="SM00135">
    <property type="entry name" value="LY"/>
    <property type="match status" value="28"/>
</dbReference>
<feature type="repeat" description="LDL-receptor class B" evidence="15">
    <location>
        <begin position="2580"/>
        <end position="2622"/>
    </location>
</feature>
<evidence type="ECO:0000256" key="6">
    <source>
        <dbReference type="ARBA" id="ARBA00022729"/>
    </source>
</evidence>
<feature type="repeat" description="LDL-receptor class B" evidence="15">
    <location>
        <begin position="646"/>
        <end position="691"/>
    </location>
</feature>
<comment type="caution">
    <text evidence="13">Lacks conserved residue(s) required for the propagation of feature annotation.</text>
</comment>
<feature type="disulfide bond" evidence="14">
    <location>
        <begin position="2231"/>
        <end position="2246"/>
    </location>
</feature>
<dbReference type="GO" id="GO:0006897">
    <property type="term" value="P:endocytosis"/>
    <property type="evidence" value="ECO:0007669"/>
    <property type="project" value="UniProtKB-KW"/>
</dbReference>
<feature type="repeat" description="LDL-receptor class B" evidence="15">
    <location>
        <begin position="2536"/>
        <end position="2579"/>
    </location>
</feature>
<feature type="disulfide bond" evidence="14">
    <location>
        <begin position="464"/>
        <end position="479"/>
    </location>
</feature>
<feature type="repeat" description="LDL-receptor class B" evidence="15">
    <location>
        <begin position="2493"/>
        <end position="2535"/>
    </location>
</feature>
<evidence type="ECO:0000256" key="11">
    <source>
        <dbReference type="ARBA" id="ARBA00023170"/>
    </source>
</evidence>
<keyword evidence="8" id="KW-1133">Transmembrane helix</keyword>
<name>A0AAV4BNV9_9GAST</name>
<evidence type="ECO:0000256" key="10">
    <source>
        <dbReference type="ARBA" id="ARBA00023157"/>
    </source>
</evidence>
<keyword evidence="20" id="KW-1185">Reference proteome</keyword>
<feature type="disulfide bond" evidence="14">
    <location>
        <begin position="2950"/>
        <end position="2965"/>
    </location>
</feature>
<feature type="repeat" description="LDL-receptor class B" evidence="15">
    <location>
        <begin position="1048"/>
        <end position="1093"/>
    </location>
</feature>
<dbReference type="Gene3D" id="2.120.10.30">
    <property type="entry name" value="TolB, C-terminal domain"/>
    <property type="match status" value="7"/>
</dbReference>
<dbReference type="PANTHER" id="PTHR22722:SF14">
    <property type="entry name" value="MEGALIN, ISOFORM A"/>
    <property type="match status" value="1"/>
</dbReference>
<dbReference type="Gene3D" id="2.10.25.10">
    <property type="entry name" value="Laminin"/>
    <property type="match status" value="10"/>
</dbReference>
<feature type="disulfide bond" evidence="14">
    <location>
        <begin position="3089"/>
        <end position="3101"/>
    </location>
</feature>
<evidence type="ECO:0000256" key="7">
    <source>
        <dbReference type="ARBA" id="ARBA00022737"/>
    </source>
</evidence>
<evidence type="ECO:0000256" key="8">
    <source>
        <dbReference type="ARBA" id="ARBA00022989"/>
    </source>
</evidence>
<dbReference type="GO" id="GO:0005886">
    <property type="term" value="C:plasma membrane"/>
    <property type="evidence" value="ECO:0007669"/>
    <property type="project" value="UniProtKB-SubCell"/>
</dbReference>
<dbReference type="InterPro" id="IPR018097">
    <property type="entry name" value="EGF_Ca-bd_CS"/>
</dbReference>
<feature type="disulfide bond" evidence="14">
    <location>
        <begin position="2970"/>
        <end position="2982"/>
    </location>
</feature>
<dbReference type="InterPro" id="IPR000033">
    <property type="entry name" value="LDLR_classB_rpt"/>
</dbReference>
<dbReference type="InterPro" id="IPR009030">
    <property type="entry name" value="Growth_fac_rcpt_cys_sf"/>
</dbReference>
<feature type="domain" description="EGF-like" evidence="17">
    <location>
        <begin position="3697"/>
        <end position="3733"/>
    </location>
</feature>
<keyword evidence="6" id="KW-0732">Signal</keyword>
<feature type="domain" description="EGF-like" evidence="17">
    <location>
        <begin position="3617"/>
        <end position="3649"/>
    </location>
</feature>
<feature type="disulfide bond" evidence="14">
    <location>
        <begin position="2126"/>
        <end position="2138"/>
    </location>
</feature>
<evidence type="ECO:0000256" key="13">
    <source>
        <dbReference type="PROSITE-ProRule" id="PRU00076"/>
    </source>
</evidence>
<evidence type="ECO:0000256" key="3">
    <source>
        <dbReference type="ARBA" id="ARBA00022536"/>
    </source>
</evidence>
<feature type="disulfide bond" evidence="14">
    <location>
        <begin position="2049"/>
        <end position="2061"/>
    </location>
</feature>
<feature type="repeat" description="LDL-receptor class B" evidence="15">
    <location>
        <begin position="786"/>
        <end position="830"/>
    </location>
</feature>
<feature type="repeat" description="LDL-receptor class B" evidence="15">
    <location>
        <begin position="1271"/>
        <end position="1313"/>
    </location>
</feature>
<feature type="domain" description="EGF-like" evidence="17">
    <location>
        <begin position="3652"/>
        <end position="3692"/>
    </location>
</feature>
<keyword evidence="12" id="KW-0325">Glycoprotein</keyword>
<dbReference type="GO" id="GO:0008270">
    <property type="term" value="F:zinc ion binding"/>
    <property type="evidence" value="ECO:0007669"/>
    <property type="project" value="UniProtKB-KW"/>
</dbReference>
<dbReference type="InterPro" id="IPR000742">
    <property type="entry name" value="EGF"/>
</dbReference>
<feature type="disulfide bond" evidence="14">
    <location>
        <begin position="2977"/>
        <end position="2995"/>
    </location>
</feature>
<feature type="disulfide bond" evidence="14">
    <location>
        <begin position="2068"/>
        <end position="2083"/>
    </location>
</feature>
<dbReference type="GO" id="GO:0043235">
    <property type="term" value="C:receptor complex"/>
    <property type="evidence" value="ECO:0007669"/>
    <property type="project" value="TreeGrafter"/>
</dbReference>
<keyword evidence="11 19" id="KW-0675">Receptor</keyword>
<feature type="disulfide bond" evidence="14">
    <location>
        <begin position="2931"/>
        <end position="2943"/>
    </location>
</feature>
<dbReference type="InterPro" id="IPR017921">
    <property type="entry name" value="Znf_CTCHY"/>
</dbReference>
<dbReference type="InterPro" id="IPR000152">
    <property type="entry name" value="EGF-type_Asp/Asn_hydroxyl_site"/>
</dbReference>
<keyword evidence="10 13" id="KW-1015">Disulfide bond</keyword>
<dbReference type="Pfam" id="PF00057">
    <property type="entry name" value="Ldl_recept_a"/>
    <property type="match status" value="26"/>
</dbReference>
<accession>A0AAV4BNV9</accession>
<dbReference type="InterPro" id="IPR011042">
    <property type="entry name" value="6-blade_b-propeller_TolB-like"/>
</dbReference>
<evidence type="ECO:0000259" key="18">
    <source>
        <dbReference type="PROSITE" id="PS51270"/>
    </source>
</evidence>
<feature type="disulfide bond" evidence="14">
    <location>
        <begin position="409"/>
        <end position="427"/>
    </location>
</feature>
<feature type="disulfide bond" evidence="14">
    <location>
        <begin position="2989"/>
        <end position="3004"/>
    </location>
</feature>
<dbReference type="PROSITE" id="PS51270">
    <property type="entry name" value="ZF_CTCHY"/>
    <property type="match status" value="1"/>
</dbReference>
<feature type="disulfide bond" evidence="13">
    <location>
        <begin position="3723"/>
        <end position="3732"/>
    </location>
</feature>
<keyword evidence="5" id="KW-0812">Transmembrane</keyword>
<dbReference type="SUPFAM" id="SSF57196">
    <property type="entry name" value="EGF/Laminin"/>
    <property type="match status" value="3"/>
</dbReference>
<keyword evidence="2" id="KW-1003">Cell membrane</keyword>
<keyword evidence="16" id="KW-0863">Zinc-finger</keyword>
<dbReference type="InterPro" id="IPR023415">
    <property type="entry name" value="LDLR_class-A_CS"/>
</dbReference>
<evidence type="ECO:0000256" key="14">
    <source>
        <dbReference type="PROSITE-ProRule" id="PRU00124"/>
    </source>
</evidence>
<comment type="subcellular location">
    <subcellularLocation>
        <location evidence="1">Cell membrane</location>
        <topology evidence="1">Single-pass type I membrane protein</topology>
    </subcellularLocation>
</comment>
<feature type="disulfide bond" evidence="14">
    <location>
        <begin position="192"/>
        <end position="210"/>
    </location>
</feature>